<name>A0ABY2ZQE0_9GAMM</name>
<keyword evidence="2" id="KW-0418">Kinase</keyword>
<gene>
    <name evidence="2" type="ORF">FK492_24650</name>
</gene>
<organism evidence="2 3">
    <name type="scientific">Pantoea dispersa</name>
    <dbReference type="NCBI Taxonomy" id="59814"/>
    <lineage>
        <taxon>Bacteria</taxon>
        <taxon>Pseudomonadati</taxon>
        <taxon>Pseudomonadota</taxon>
        <taxon>Gammaproteobacteria</taxon>
        <taxon>Enterobacterales</taxon>
        <taxon>Erwiniaceae</taxon>
        <taxon>Pantoea</taxon>
    </lineage>
</organism>
<dbReference type="GO" id="GO:0016301">
    <property type="term" value="F:kinase activity"/>
    <property type="evidence" value="ECO:0007669"/>
    <property type="project" value="UniProtKB-KW"/>
</dbReference>
<proteinExistence type="predicted"/>
<feature type="transmembrane region" description="Helical" evidence="1">
    <location>
        <begin position="20"/>
        <end position="48"/>
    </location>
</feature>
<evidence type="ECO:0000313" key="3">
    <source>
        <dbReference type="Proteomes" id="UP000319715"/>
    </source>
</evidence>
<accession>A0ABY2ZQE0</accession>
<dbReference type="EMBL" id="VICF01000269">
    <property type="protein sequence ID" value="TQC55155.1"/>
    <property type="molecule type" value="Genomic_DNA"/>
</dbReference>
<protein>
    <submittedName>
        <fullName evidence="2">Sensor histidine kinase</fullName>
    </submittedName>
</protein>
<keyword evidence="2" id="KW-0808">Transferase</keyword>
<keyword evidence="1" id="KW-0812">Transmembrane</keyword>
<feature type="non-terminal residue" evidence="2">
    <location>
        <position position="109"/>
    </location>
</feature>
<evidence type="ECO:0000313" key="2">
    <source>
        <dbReference type="EMBL" id="TQC55155.1"/>
    </source>
</evidence>
<comment type="caution">
    <text evidence="2">The sequence shown here is derived from an EMBL/GenBank/DDBJ whole genome shotgun (WGS) entry which is preliminary data.</text>
</comment>
<sequence length="109" mass="11499">FLLPLLGAHYLPARWRDAALWVEAAAAMALVPLALSGGALPVLLVVVVAQVALQWPPRPVLALALLLITVSYLALSAAGIRHPLLTTLIYAGFHAFAGLSAHYARTAEL</sequence>
<dbReference type="Proteomes" id="UP000319715">
    <property type="component" value="Unassembled WGS sequence"/>
</dbReference>
<keyword evidence="1" id="KW-1133">Transmembrane helix</keyword>
<evidence type="ECO:0000256" key="1">
    <source>
        <dbReference type="SAM" id="Phobius"/>
    </source>
</evidence>
<feature type="transmembrane region" description="Helical" evidence="1">
    <location>
        <begin position="60"/>
        <end position="78"/>
    </location>
</feature>
<reference evidence="2 3" key="1">
    <citation type="submission" date="2019-06" db="EMBL/GenBank/DDBJ databases">
        <title>Pantoea dispersa Assembly.</title>
        <authorList>
            <person name="Wang J."/>
        </authorList>
    </citation>
    <scope>NUCLEOTIDE SEQUENCE [LARGE SCALE GENOMIC DNA]</scope>
    <source>
        <strain evidence="3">bio</strain>
    </source>
</reference>
<feature type="non-terminal residue" evidence="2">
    <location>
        <position position="1"/>
    </location>
</feature>
<keyword evidence="1" id="KW-0472">Membrane</keyword>
<keyword evidence="3" id="KW-1185">Reference proteome</keyword>
<feature type="transmembrane region" description="Helical" evidence="1">
    <location>
        <begin position="84"/>
        <end position="104"/>
    </location>
</feature>